<dbReference type="EMBL" id="CAFBPD010000013">
    <property type="protein sequence ID" value="CAB4998030.1"/>
    <property type="molecule type" value="Genomic_DNA"/>
</dbReference>
<dbReference type="EMBL" id="CAEZYW010000013">
    <property type="protein sequence ID" value="CAB4730551.1"/>
    <property type="molecule type" value="Genomic_DNA"/>
</dbReference>
<evidence type="ECO:0000313" key="1">
    <source>
        <dbReference type="EMBL" id="CAB4730551.1"/>
    </source>
</evidence>
<gene>
    <name evidence="1" type="ORF">UFOPK2786_00151</name>
    <name evidence="2" type="ORF">UFOPK2810_00509</name>
    <name evidence="3" type="ORF">UFOPK4061_00129</name>
</gene>
<reference evidence="1" key="1">
    <citation type="submission" date="2020-05" db="EMBL/GenBank/DDBJ databases">
        <authorList>
            <person name="Chiriac C."/>
            <person name="Salcher M."/>
            <person name="Ghai R."/>
            <person name="Kavagutti S V."/>
        </authorList>
    </citation>
    <scope>NUCLEOTIDE SEQUENCE</scope>
</reference>
<proteinExistence type="predicted"/>
<sequence length="122" mass="13633">MTRFVPPGWPRGLPPGGTPEFEERVTGWLLDQGPADLRTSELRHLPLALATYLEHHIEGCLAGARRAYAQARTQLGESMPPDQLARAQRAFESEGARLLQVQREIRLVVEVLRDRAAARPES</sequence>
<protein>
    <submittedName>
        <fullName evidence="1">Unannotated protein</fullName>
    </submittedName>
</protein>
<dbReference type="AlphaFoldDB" id="A0A6J6S6Z4"/>
<organism evidence="1">
    <name type="scientific">freshwater metagenome</name>
    <dbReference type="NCBI Taxonomy" id="449393"/>
    <lineage>
        <taxon>unclassified sequences</taxon>
        <taxon>metagenomes</taxon>
        <taxon>ecological metagenomes</taxon>
    </lineage>
</organism>
<evidence type="ECO:0000313" key="2">
    <source>
        <dbReference type="EMBL" id="CAB4744275.1"/>
    </source>
</evidence>
<dbReference type="EMBL" id="CAEZYZ010000064">
    <property type="protein sequence ID" value="CAB4744275.1"/>
    <property type="molecule type" value="Genomic_DNA"/>
</dbReference>
<name>A0A6J6S6Z4_9ZZZZ</name>
<accession>A0A6J6S6Z4</accession>
<evidence type="ECO:0000313" key="3">
    <source>
        <dbReference type="EMBL" id="CAB4998030.1"/>
    </source>
</evidence>